<feature type="region of interest" description="Disordered" evidence="1">
    <location>
        <begin position="92"/>
        <end position="142"/>
    </location>
</feature>
<evidence type="ECO:0000313" key="2">
    <source>
        <dbReference type="EMBL" id="BES89220.1"/>
    </source>
</evidence>
<dbReference type="EMBL" id="AP028909">
    <property type="protein sequence ID" value="BES89220.1"/>
    <property type="molecule type" value="Genomic_DNA"/>
</dbReference>
<protein>
    <submittedName>
        <fullName evidence="2">Uncharacterized protein</fullName>
    </submittedName>
</protein>
<dbReference type="Proteomes" id="UP001307889">
    <property type="component" value="Chromosome 1"/>
</dbReference>
<reference evidence="2 3" key="1">
    <citation type="submission" date="2023-09" db="EMBL/GenBank/DDBJ databases">
        <title>Nesidiocoris tenuis whole genome shotgun sequence.</title>
        <authorList>
            <person name="Shibata T."/>
            <person name="Shimoda M."/>
            <person name="Kobayashi T."/>
            <person name="Uehara T."/>
        </authorList>
    </citation>
    <scope>NUCLEOTIDE SEQUENCE [LARGE SCALE GENOMIC DNA]</scope>
    <source>
        <strain evidence="2 3">Japan</strain>
    </source>
</reference>
<accession>A0ABN7AED2</accession>
<name>A0ABN7AED2_9HEMI</name>
<evidence type="ECO:0000313" key="3">
    <source>
        <dbReference type="Proteomes" id="UP001307889"/>
    </source>
</evidence>
<evidence type="ECO:0000256" key="1">
    <source>
        <dbReference type="SAM" id="MobiDB-lite"/>
    </source>
</evidence>
<sequence length="142" mass="15354">MPLSRGLRFVASVRVSGLSIYRRPPPTPTRGTSANLPLSPSSCRALSPFPSQQRLVSIKGEKGKLQVWGWLRMMGFSFQLYQWETPLGGTGCPFILQEPPSSSFGTTQKGGTKGRPSPDEGGGGGTTGENSMKGLKRKKEKR</sequence>
<keyword evidence="3" id="KW-1185">Reference proteome</keyword>
<organism evidence="2 3">
    <name type="scientific">Nesidiocoris tenuis</name>
    <dbReference type="NCBI Taxonomy" id="355587"/>
    <lineage>
        <taxon>Eukaryota</taxon>
        <taxon>Metazoa</taxon>
        <taxon>Ecdysozoa</taxon>
        <taxon>Arthropoda</taxon>
        <taxon>Hexapoda</taxon>
        <taxon>Insecta</taxon>
        <taxon>Pterygota</taxon>
        <taxon>Neoptera</taxon>
        <taxon>Paraneoptera</taxon>
        <taxon>Hemiptera</taxon>
        <taxon>Heteroptera</taxon>
        <taxon>Panheteroptera</taxon>
        <taxon>Cimicomorpha</taxon>
        <taxon>Miridae</taxon>
        <taxon>Dicyphina</taxon>
        <taxon>Nesidiocoris</taxon>
    </lineage>
</organism>
<proteinExistence type="predicted"/>
<gene>
    <name evidence="2" type="ORF">NTJ_02027</name>
</gene>
<feature type="compositionally biased region" description="Polar residues" evidence="1">
    <location>
        <begin position="99"/>
        <end position="110"/>
    </location>
</feature>